<evidence type="ECO:0000313" key="2">
    <source>
        <dbReference type="Proteomes" id="UP000767334"/>
    </source>
</evidence>
<name>A0ABS2FH22_9CLOT</name>
<dbReference type="Gene3D" id="3.40.50.880">
    <property type="match status" value="1"/>
</dbReference>
<dbReference type="CDD" id="cd01745">
    <property type="entry name" value="GATase1_2"/>
    <property type="match status" value="1"/>
</dbReference>
<dbReference type="PANTHER" id="PTHR43235:SF1">
    <property type="entry name" value="GLUTAMINE AMIDOTRANSFERASE PB2B2.05-RELATED"/>
    <property type="match status" value="1"/>
</dbReference>
<dbReference type="RefSeq" id="WP_195517117.1">
    <property type="nucleotide sequence ID" value="NZ_JACJLL010000068.1"/>
</dbReference>
<gene>
    <name evidence="1" type="ORF">H6A19_11065</name>
</gene>
<keyword evidence="1" id="KW-0378">Hydrolase</keyword>
<dbReference type="Pfam" id="PF07722">
    <property type="entry name" value="Peptidase_C26"/>
    <property type="match status" value="1"/>
</dbReference>
<dbReference type="Proteomes" id="UP000767334">
    <property type="component" value="Unassembled WGS sequence"/>
</dbReference>
<proteinExistence type="predicted"/>
<evidence type="ECO:0000313" key="1">
    <source>
        <dbReference type="EMBL" id="MBM6819868.1"/>
    </source>
</evidence>
<dbReference type="SUPFAM" id="SSF52317">
    <property type="entry name" value="Class I glutamine amidotransferase-like"/>
    <property type="match status" value="1"/>
</dbReference>
<keyword evidence="2" id="KW-1185">Reference proteome</keyword>
<dbReference type="InterPro" id="IPR029062">
    <property type="entry name" value="Class_I_gatase-like"/>
</dbReference>
<protein>
    <submittedName>
        <fullName evidence="1">Gamma-glutamyl-gamma-aminobutyrate hydrolase family protein</fullName>
    </submittedName>
</protein>
<comment type="caution">
    <text evidence="1">The sequence shown here is derived from an EMBL/GenBank/DDBJ whole genome shotgun (WGS) entry which is preliminary data.</text>
</comment>
<dbReference type="InterPro" id="IPR044668">
    <property type="entry name" value="PuuD-like"/>
</dbReference>
<reference evidence="1 2" key="1">
    <citation type="journal article" date="2021" name="Sci. Rep.">
        <title>The distribution of antibiotic resistance genes in chicken gut microbiota commensals.</title>
        <authorList>
            <person name="Juricova H."/>
            <person name="Matiasovicova J."/>
            <person name="Kubasova T."/>
            <person name="Cejkova D."/>
            <person name="Rychlik I."/>
        </authorList>
    </citation>
    <scope>NUCLEOTIDE SEQUENCE [LARGE SCALE GENOMIC DNA]</scope>
    <source>
        <strain evidence="1 2">An435</strain>
    </source>
</reference>
<dbReference type="InterPro" id="IPR011697">
    <property type="entry name" value="Peptidase_C26"/>
</dbReference>
<sequence>MKKPLIAIAGGIVKDFRIEFAGEDYTRVNNNYPRAIAEAEGIPVILPLINDIDILLDQLSACDGLLLPGGIDVNPLSYKELPRPLLGNCNDLVDWYHINLAQKALELNMPILGICRGCQILNVSCGGTLHQDISYATDSPILHKQESHLSEKCHPVYIEENSIVHEIFGDSYIVNSAHHQAVKEVAPNFKNTAVSPDGIIEAIEMINKPFVVGIQWHPEMMAAHDTTTLNLFKRFVYSCKD</sequence>
<organism evidence="1 2">
    <name type="scientific">Clostridium saudiense</name>
    <dbReference type="NCBI Taxonomy" id="1414720"/>
    <lineage>
        <taxon>Bacteria</taxon>
        <taxon>Bacillati</taxon>
        <taxon>Bacillota</taxon>
        <taxon>Clostridia</taxon>
        <taxon>Eubacteriales</taxon>
        <taxon>Clostridiaceae</taxon>
        <taxon>Clostridium</taxon>
    </lineage>
</organism>
<dbReference type="EMBL" id="JACJLL010000068">
    <property type="protein sequence ID" value="MBM6819868.1"/>
    <property type="molecule type" value="Genomic_DNA"/>
</dbReference>
<dbReference type="PANTHER" id="PTHR43235">
    <property type="entry name" value="GLUTAMINE AMIDOTRANSFERASE PB2B2.05-RELATED"/>
    <property type="match status" value="1"/>
</dbReference>
<dbReference type="GO" id="GO:0016787">
    <property type="term" value="F:hydrolase activity"/>
    <property type="evidence" value="ECO:0007669"/>
    <property type="project" value="UniProtKB-KW"/>
</dbReference>
<dbReference type="PROSITE" id="PS51273">
    <property type="entry name" value="GATASE_TYPE_1"/>
    <property type="match status" value="1"/>
</dbReference>
<accession>A0ABS2FH22</accession>